<dbReference type="EMBL" id="AAGK01000005">
    <property type="protein sequence ID" value="EAN31289.1"/>
    <property type="molecule type" value="Genomic_DNA"/>
</dbReference>
<feature type="transmembrane region" description="Helical" evidence="8">
    <location>
        <begin position="441"/>
        <end position="461"/>
    </location>
</feature>
<feature type="transmembrane region" description="Helical" evidence="8">
    <location>
        <begin position="410"/>
        <end position="429"/>
    </location>
</feature>
<evidence type="ECO:0000256" key="4">
    <source>
        <dbReference type="ARBA" id="ARBA00022692"/>
    </source>
</evidence>
<dbReference type="eggNOG" id="ENOG502SAKG">
    <property type="taxonomic scope" value="Eukaryota"/>
</dbReference>
<keyword evidence="7 8" id="KW-0472">Membrane</keyword>
<evidence type="ECO:0000313" key="9">
    <source>
        <dbReference type="EMBL" id="EAN31289.1"/>
    </source>
</evidence>
<protein>
    <recommendedName>
        <fullName evidence="11">Major facilitator superfamily (MFS) profile domain-containing protein</fullName>
    </recommendedName>
</protein>
<dbReference type="InterPro" id="IPR036259">
    <property type="entry name" value="MFS_trans_sf"/>
</dbReference>
<feature type="transmembrane region" description="Helical" evidence="8">
    <location>
        <begin position="205"/>
        <end position="227"/>
    </location>
</feature>
<dbReference type="PANTHER" id="PTHR20772:SF2">
    <property type="entry name" value="PROTEIN FMP42"/>
    <property type="match status" value="1"/>
</dbReference>
<evidence type="ECO:0000256" key="1">
    <source>
        <dbReference type="ARBA" id="ARBA00004141"/>
    </source>
</evidence>
<feature type="transmembrane region" description="Helical" evidence="8">
    <location>
        <begin position="481"/>
        <end position="501"/>
    </location>
</feature>
<feature type="transmembrane region" description="Helical" evidence="8">
    <location>
        <begin position="363"/>
        <end position="379"/>
    </location>
</feature>
<evidence type="ECO:0008006" key="11">
    <source>
        <dbReference type="Google" id="ProtNLM"/>
    </source>
</evidence>
<dbReference type="GeneID" id="3499865"/>
<comment type="similarity">
    <text evidence="2">Belongs to the SLC43A transporter (TC 2.A.1.44) family.</text>
</comment>
<reference evidence="9 10" key="1">
    <citation type="journal article" date="2005" name="Science">
        <title>Genome sequence of Theileria parva, a bovine pathogen that transforms lymphocytes.</title>
        <authorList>
            <person name="Gardner M.J."/>
            <person name="Bishop R."/>
            <person name="Shah T."/>
            <person name="de Villiers E.P."/>
            <person name="Carlton J.M."/>
            <person name="Hall N."/>
            <person name="Ren Q."/>
            <person name="Paulsen I.T."/>
            <person name="Pain A."/>
            <person name="Berriman M."/>
            <person name="Wilson R.J.M."/>
            <person name="Sato S."/>
            <person name="Ralph S.A."/>
            <person name="Mann D.J."/>
            <person name="Xiong Z."/>
            <person name="Shallom S.J."/>
            <person name="Weidman J."/>
            <person name="Jiang L."/>
            <person name="Lynn J."/>
            <person name="Weaver B."/>
            <person name="Shoaibi A."/>
            <person name="Domingo A.R."/>
            <person name="Wasawo D."/>
            <person name="Crabtree J."/>
            <person name="Wortman J.R."/>
            <person name="Haas B."/>
            <person name="Angiuoli S.V."/>
            <person name="Creasy T.H."/>
            <person name="Lu C."/>
            <person name="Suh B."/>
            <person name="Silva J.C."/>
            <person name="Utterback T.R."/>
            <person name="Feldblyum T.V."/>
            <person name="Pertea M."/>
            <person name="Allen J."/>
            <person name="Nierman W.C."/>
            <person name="Taracha E.L.N."/>
            <person name="Salzberg S.L."/>
            <person name="White O.R."/>
            <person name="Fitzhugh H.A."/>
            <person name="Morzaria S."/>
            <person name="Venter J.C."/>
            <person name="Fraser C.M."/>
            <person name="Nene V."/>
        </authorList>
    </citation>
    <scope>NUCLEOTIDE SEQUENCE [LARGE SCALE GENOMIC DNA]</scope>
    <source>
        <strain evidence="9 10">Muguga</strain>
    </source>
</reference>
<keyword evidence="5" id="KW-0029">Amino-acid transport</keyword>
<evidence type="ECO:0000256" key="2">
    <source>
        <dbReference type="ARBA" id="ARBA00006595"/>
    </source>
</evidence>
<sequence length="505" mass="58003">MGNHATQEKQTLFNSWKYPNRYITLALYFLMSVIGSTFYLGGCEMKSMLYKARTYEELTYNVDYIRIFTVGVTEYLDCDERRDAIQNLFNIGNWSKFLCALIVGVAVDLIGPKFTYTFAQLVQFIFWILVVALPRNGKLLQTCFFFLGATAEATVLPLTTIWRKFKRDRSLIIALTTCGVGLSNVFPLILGKIFANYAIREDRFYVVMVVYTVLTNLVCLVLGALFVRNTLPGDKRSKAGRPVVRFGDVQIIKISYLSDEFEDDQEEDEFVEEEGEDESMSIDTKNYYLRKNQSSLSLESAKVDKMKLRWVRIKDFLKSRKLLELIIFVVSMGLVLDSMEFFNRIKKVILSPKGENVSSFVRYFQYLRFIPAPFVGIIIDRFGPEALNFFTYFCMFMCLSLAAIDSYGAKVASIVFYYLAYSSGIPGIYSKIVYRFSNMYGTFCGLVFCFTGILALCKIRVYKILLGEPDRFTQYVKNTSLQLYIMGICIALIISILSHNITKEN</sequence>
<keyword evidence="3" id="KW-0813">Transport</keyword>
<dbReference type="RefSeq" id="XP_763572.1">
    <property type="nucleotide sequence ID" value="XM_758479.1"/>
</dbReference>
<dbReference type="AlphaFoldDB" id="Q4MZH5"/>
<dbReference type="InterPro" id="IPR052599">
    <property type="entry name" value="SLC43A_AATransporter"/>
</dbReference>
<comment type="caution">
    <text evidence="9">The sequence shown here is derived from an EMBL/GenBank/DDBJ whole genome shotgun (WGS) entry which is preliminary data.</text>
</comment>
<feature type="transmembrane region" description="Helical" evidence="8">
    <location>
        <begin position="171"/>
        <end position="199"/>
    </location>
</feature>
<evidence type="ECO:0000256" key="3">
    <source>
        <dbReference type="ARBA" id="ARBA00022448"/>
    </source>
</evidence>
<dbReference type="VEuPathDB" id="PiroplasmaDB:TpMuguga_03g00544"/>
<dbReference type="SUPFAM" id="SSF103473">
    <property type="entry name" value="MFS general substrate transporter"/>
    <property type="match status" value="1"/>
</dbReference>
<dbReference type="Gene3D" id="1.20.1250.20">
    <property type="entry name" value="MFS general substrate transporter like domains"/>
    <property type="match status" value="1"/>
</dbReference>
<dbReference type="KEGG" id="tpv:TP03_0544"/>
<evidence type="ECO:0000256" key="7">
    <source>
        <dbReference type="ARBA" id="ARBA00023136"/>
    </source>
</evidence>
<dbReference type="Proteomes" id="UP000001949">
    <property type="component" value="Unassembled WGS sequence"/>
</dbReference>
<feature type="transmembrane region" description="Helical" evidence="8">
    <location>
        <begin position="386"/>
        <end position="404"/>
    </location>
</feature>
<evidence type="ECO:0000256" key="5">
    <source>
        <dbReference type="ARBA" id="ARBA00022970"/>
    </source>
</evidence>
<dbReference type="STRING" id="5875.Q4MZH5"/>
<evidence type="ECO:0000256" key="8">
    <source>
        <dbReference type="SAM" id="Phobius"/>
    </source>
</evidence>
<feature type="transmembrane region" description="Helical" evidence="8">
    <location>
        <begin position="322"/>
        <end position="343"/>
    </location>
</feature>
<organism evidence="9 10">
    <name type="scientific">Theileria parva</name>
    <name type="common">East coast fever infection agent</name>
    <dbReference type="NCBI Taxonomy" id="5875"/>
    <lineage>
        <taxon>Eukaryota</taxon>
        <taxon>Sar</taxon>
        <taxon>Alveolata</taxon>
        <taxon>Apicomplexa</taxon>
        <taxon>Aconoidasida</taxon>
        <taxon>Piroplasmida</taxon>
        <taxon>Theileriidae</taxon>
        <taxon>Theileria</taxon>
    </lineage>
</organism>
<keyword evidence="4 8" id="KW-0812">Transmembrane</keyword>
<dbReference type="PANTHER" id="PTHR20772">
    <property type="entry name" value="PROTEIN FMP42"/>
    <property type="match status" value="1"/>
</dbReference>
<proteinExistence type="inferred from homology"/>
<dbReference type="InParanoid" id="Q4MZH5"/>
<accession>Q4MZH5</accession>
<comment type="subcellular location">
    <subcellularLocation>
        <location evidence="1">Membrane</location>
        <topology evidence="1">Multi-pass membrane protein</topology>
    </subcellularLocation>
</comment>
<feature type="transmembrane region" description="Helical" evidence="8">
    <location>
        <begin position="22"/>
        <end position="41"/>
    </location>
</feature>
<keyword evidence="10" id="KW-1185">Reference proteome</keyword>
<keyword evidence="6 8" id="KW-1133">Transmembrane helix</keyword>
<evidence type="ECO:0000313" key="10">
    <source>
        <dbReference type="Proteomes" id="UP000001949"/>
    </source>
</evidence>
<gene>
    <name evidence="9" type="ordered locus">TP03_0544</name>
</gene>
<evidence type="ECO:0000256" key="6">
    <source>
        <dbReference type="ARBA" id="ARBA00022989"/>
    </source>
</evidence>
<dbReference type="GO" id="GO:0006865">
    <property type="term" value="P:amino acid transport"/>
    <property type="evidence" value="ECO:0007669"/>
    <property type="project" value="UniProtKB-KW"/>
</dbReference>
<feature type="transmembrane region" description="Helical" evidence="8">
    <location>
        <begin position="114"/>
        <end position="133"/>
    </location>
</feature>
<dbReference type="OMA" id="FTYFCMF"/>
<name>Q4MZH5_THEPA</name>
<dbReference type="GO" id="GO:0016020">
    <property type="term" value="C:membrane"/>
    <property type="evidence" value="ECO:0007669"/>
    <property type="project" value="UniProtKB-SubCell"/>
</dbReference>